<dbReference type="Proteomes" id="UP001158066">
    <property type="component" value="Unassembled WGS sequence"/>
</dbReference>
<dbReference type="GO" id="GO:0005524">
    <property type="term" value="F:ATP binding"/>
    <property type="evidence" value="ECO:0007669"/>
    <property type="project" value="InterPro"/>
</dbReference>
<dbReference type="RefSeq" id="WP_283410787.1">
    <property type="nucleotide sequence ID" value="NZ_FXUF01000021.1"/>
</dbReference>
<dbReference type="InterPro" id="IPR021961">
    <property type="entry name" value="McrB_DNA-bd"/>
</dbReference>
<dbReference type="Pfam" id="PF01878">
    <property type="entry name" value="EVE"/>
    <property type="match status" value="1"/>
</dbReference>
<dbReference type="SUPFAM" id="SSF88697">
    <property type="entry name" value="PUA domain-like"/>
    <property type="match status" value="1"/>
</dbReference>
<organism evidence="4 5">
    <name type="scientific">Anoxynatronum buryatiense</name>
    <dbReference type="NCBI Taxonomy" id="489973"/>
    <lineage>
        <taxon>Bacteria</taxon>
        <taxon>Bacillati</taxon>
        <taxon>Bacillota</taxon>
        <taxon>Clostridia</taxon>
        <taxon>Eubacteriales</taxon>
        <taxon>Clostridiaceae</taxon>
        <taxon>Anoxynatronum</taxon>
    </lineage>
</organism>
<evidence type="ECO:0000259" key="2">
    <source>
        <dbReference type="Pfam" id="PF07728"/>
    </source>
</evidence>
<accession>A0AA45WZ20</accession>
<dbReference type="PANTHER" id="PTHR37291">
    <property type="entry name" value="5-METHYLCYTOSINE-SPECIFIC RESTRICTION ENZYME B"/>
    <property type="match status" value="1"/>
</dbReference>
<evidence type="ECO:0000313" key="4">
    <source>
        <dbReference type="EMBL" id="SMP70907.1"/>
    </source>
</evidence>
<keyword evidence="5" id="KW-1185">Reference proteome</keyword>
<feature type="domain" description="ATPase dynein-related AAA" evidence="2">
    <location>
        <begin position="725"/>
        <end position="832"/>
    </location>
</feature>
<sequence length="1069" mass="123558">MAKESKSWSKNKNKENQIAVKRVDWSIFEYGIHIPLEYRPFFEEANMNQLVPIGGSSKTTIVLNNVDYEAELRAIRQTGQDSEEKYHLQIRYDSNRELKKVMKDIFASSFYHIIRGRVSKSNQKKVSILVPDEEAEYIEIERTNKPFRYIFNVKPREHNYWIFQGNPGKYDIVRAIANKHVKKWTVTAHKDKIKPGDKVIFWVTGNDSGCYGLGRVVSNPYVTVDGEQERHYYKDNDISKEESLRCDVEVEVNLAYQPILKSSILEKPELQGFKGGNQGTNFIATREEFYSLMDIAIEAGAGLNVYRSFLEHIGDEKDLRNYQKSYKMVMLLEMLKHMDHEGKIKATDLARKCKEYYEGRVNRGLSPDYDVSTIISRIQSSSVEQVLNHFKGNPYQSFSKNGFMELVADENEKNEEYFYLHQEIVEQLSDDEKTRLVELLEQKLIYYYANQGQVDVVDNNSSFRDLLVEIMDQYVHARDYEPFGRNELARKIRKDITDLIAGQTFIDQTIYGVKGSPGQGNWAKIPWIAVFNQEITTTIQDGVYIVYVFSEDMTKLYLTLNQGYTKTYEQLGQNATINHMKEHSREVRKLFQGADPSIQMDCDVEIGHEYYEKGTIAYKLYEVGHLPPDDVLFSDLKTFVGLYEQYFRWSREKNPVINVDPQTEEQEREKTEAGVEDPMVIHIDSYNSVAEEIARISNYISNKGFSFEKGLVENLYLCLKSKPFVLLAGTSGTGKTKLIRLFAEAMGATVNNGRFKMVPVKPDWSDATDLLGYRDLNGNFHQGVLTNFVKKAAENPLIPHFMCLDEMNLARVEYYFSDILSILETREFEAEGVKIQTDPLIPLEYLGSDSEVINNYRYLGLPENLYFVGTVNMDESTFPFSKKVLDRANTIEFSYVDLSLPDNQELSDVQVKTLPNKFLKSEYLILNDCLEESSFVNEVVQELTIINEKLKAAQLHFGYRVRDEICFYALYNKESNLISFEEAIDRMILQKILPRIQGSSPAIKRALLDLFKVCINDTSSGLNPESIIHPEMEQMIKTNDDGKAYIQSAVKLTYMMRRFEEDGFTSFWI</sequence>
<dbReference type="AlphaFoldDB" id="A0AA45WZ20"/>
<dbReference type="InterPro" id="IPR052934">
    <property type="entry name" value="Methyl-DNA_Rec/Restrict_Enz"/>
</dbReference>
<dbReference type="Gene3D" id="3.40.50.300">
    <property type="entry name" value="P-loop containing nucleotide triphosphate hydrolases"/>
    <property type="match status" value="1"/>
</dbReference>
<name>A0AA45WZ20_9CLOT</name>
<dbReference type="EMBL" id="FXUF01000021">
    <property type="protein sequence ID" value="SMP70907.1"/>
    <property type="molecule type" value="Genomic_DNA"/>
</dbReference>
<evidence type="ECO:0000259" key="3">
    <source>
        <dbReference type="Pfam" id="PF12102"/>
    </source>
</evidence>
<dbReference type="InterPro" id="IPR015947">
    <property type="entry name" value="PUA-like_sf"/>
</dbReference>
<gene>
    <name evidence="4" type="ORF">SAMN06296020_12138</name>
</gene>
<dbReference type="Pfam" id="PF12102">
    <property type="entry name" value="MrcB_N"/>
    <property type="match status" value="1"/>
</dbReference>
<dbReference type="InterPro" id="IPR011704">
    <property type="entry name" value="ATPase_dyneun-rel_AAA"/>
</dbReference>
<evidence type="ECO:0000259" key="1">
    <source>
        <dbReference type="Pfam" id="PF01878"/>
    </source>
</evidence>
<dbReference type="Pfam" id="PF07728">
    <property type="entry name" value="AAA_5"/>
    <property type="match status" value="1"/>
</dbReference>
<dbReference type="SUPFAM" id="SSF52540">
    <property type="entry name" value="P-loop containing nucleoside triphosphate hydrolases"/>
    <property type="match status" value="1"/>
</dbReference>
<dbReference type="PANTHER" id="PTHR37291:SF1">
    <property type="entry name" value="TYPE IV METHYL-DIRECTED RESTRICTION ENZYME ECOKMCRB SUBUNIT"/>
    <property type="match status" value="1"/>
</dbReference>
<protein>
    <submittedName>
        <fullName evidence="4">AAA domain (Dynein-related subfamily)</fullName>
    </submittedName>
</protein>
<dbReference type="InterPro" id="IPR027417">
    <property type="entry name" value="P-loop_NTPase"/>
</dbReference>
<dbReference type="InterPro" id="IPR002740">
    <property type="entry name" value="EVE_domain"/>
</dbReference>
<dbReference type="Gene3D" id="3.10.590.10">
    <property type="entry name" value="ph1033 like domains"/>
    <property type="match status" value="1"/>
</dbReference>
<reference evidence="4" key="1">
    <citation type="submission" date="2017-05" db="EMBL/GenBank/DDBJ databases">
        <authorList>
            <person name="Varghese N."/>
            <person name="Submissions S."/>
        </authorList>
    </citation>
    <scope>NUCLEOTIDE SEQUENCE</scope>
    <source>
        <strain evidence="4">Su22</strain>
    </source>
</reference>
<evidence type="ECO:0000313" key="5">
    <source>
        <dbReference type="Proteomes" id="UP001158066"/>
    </source>
</evidence>
<proteinExistence type="predicted"/>
<dbReference type="Gene3D" id="3.30.920.90">
    <property type="match status" value="1"/>
</dbReference>
<feature type="domain" description="EVE" evidence="1">
    <location>
        <begin position="159"/>
        <end position="279"/>
    </location>
</feature>
<comment type="caution">
    <text evidence="4">The sequence shown here is derived from an EMBL/GenBank/DDBJ whole genome shotgun (WGS) entry which is preliminary data.</text>
</comment>
<feature type="domain" description="Type IV methyl-directed restriction enzyme EcoKMcrB subunit DNA-binding" evidence="3">
    <location>
        <begin position="470"/>
        <end position="646"/>
    </location>
</feature>
<dbReference type="GO" id="GO:0016887">
    <property type="term" value="F:ATP hydrolysis activity"/>
    <property type="evidence" value="ECO:0007669"/>
    <property type="project" value="InterPro"/>
</dbReference>